<dbReference type="Proteomes" id="UP000295517">
    <property type="component" value="Chromosome"/>
</dbReference>
<name>A0AAX1EHR9_9GAMM</name>
<gene>
    <name evidence="1" type="ORF">E3983_10000</name>
</gene>
<protein>
    <recommendedName>
        <fullName evidence="3">Transcriptional regulator</fullName>
    </recommendedName>
</protein>
<evidence type="ECO:0008006" key="3">
    <source>
        <dbReference type="Google" id="ProtNLM"/>
    </source>
</evidence>
<evidence type="ECO:0000313" key="2">
    <source>
        <dbReference type="Proteomes" id="UP000295517"/>
    </source>
</evidence>
<accession>A0AAX1EHR9</accession>
<organism evidence="1 2">
    <name type="scientific">Legionella israelensis</name>
    <dbReference type="NCBI Taxonomy" id="454"/>
    <lineage>
        <taxon>Bacteria</taxon>
        <taxon>Pseudomonadati</taxon>
        <taxon>Pseudomonadota</taxon>
        <taxon>Gammaproteobacteria</taxon>
        <taxon>Legionellales</taxon>
        <taxon>Legionellaceae</taxon>
        <taxon>Legionella</taxon>
    </lineage>
</organism>
<reference evidence="1 2" key="1">
    <citation type="submission" date="2019-03" db="EMBL/GenBank/DDBJ databases">
        <title>Diverse conjugative elements silence natural transformation in Legionella species.</title>
        <authorList>
            <person name="Durieux I."/>
            <person name="Ginevra C."/>
            <person name="Attaiech L."/>
            <person name="Picq K."/>
            <person name="Juan P.A."/>
            <person name="Jarraud S."/>
            <person name="Charpentier X."/>
        </authorList>
    </citation>
    <scope>NUCLEOTIDE SEQUENCE [LARGE SCALE GENOMIC DNA]</scope>
    <source>
        <strain evidence="1 2">HL-0427-4011</strain>
    </source>
</reference>
<dbReference type="RefSeq" id="WP_135060851.1">
    <property type="nucleotide sequence ID" value="NZ_CP038254.1"/>
</dbReference>
<dbReference type="EMBL" id="CP038254">
    <property type="protein sequence ID" value="QBR84665.1"/>
    <property type="molecule type" value="Genomic_DNA"/>
</dbReference>
<sequence>MHDTLKIYIYDDIISYLVEITNYPLKKIANLANIPVEHLEMLWTDHCFPPDRRSEIKLLNLFTLMVDMEIKGVRFAHSNPTEQ</sequence>
<dbReference type="AlphaFoldDB" id="A0AAX1EHR9"/>
<evidence type="ECO:0000313" key="1">
    <source>
        <dbReference type="EMBL" id="QBR84665.1"/>
    </source>
</evidence>
<proteinExistence type="predicted"/>